<dbReference type="OrthoDB" id="437889at2759"/>
<dbReference type="GO" id="GO:0005096">
    <property type="term" value="F:GTPase activator activity"/>
    <property type="evidence" value="ECO:0007669"/>
    <property type="project" value="TreeGrafter"/>
</dbReference>
<dbReference type="SUPFAM" id="SSF48350">
    <property type="entry name" value="GTPase activation domain, GAP"/>
    <property type="match status" value="1"/>
</dbReference>
<dbReference type="InterPro" id="IPR038185">
    <property type="entry name" value="MyTH4_dom_sf"/>
</dbReference>
<keyword evidence="5" id="KW-1185">Reference proteome</keyword>
<dbReference type="GO" id="GO:0005856">
    <property type="term" value="C:cytoskeleton"/>
    <property type="evidence" value="ECO:0007669"/>
    <property type="project" value="InterPro"/>
</dbReference>
<name>A0A098VTU3_9MICR</name>
<dbReference type="GO" id="GO:0007165">
    <property type="term" value="P:signal transduction"/>
    <property type="evidence" value="ECO:0007669"/>
    <property type="project" value="InterPro"/>
</dbReference>
<accession>A0A098VTU3</accession>
<dbReference type="SMART" id="SM00139">
    <property type="entry name" value="MyTH4"/>
    <property type="match status" value="1"/>
</dbReference>
<dbReference type="GeneID" id="25258756"/>
<dbReference type="Gene3D" id="1.25.40.530">
    <property type="entry name" value="MyTH4 domain"/>
    <property type="match status" value="1"/>
</dbReference>
<dbReference type="InterPro" id="IPR000198">
    <property type="entry name" value="RhoGAP_dom"/>
</dbReference>
<dbReference type="RefSeq" id="XP_013238793.1">
    <property type="nucleotide sequence ID" value="XM_013383339.1"/>
</dbReference>
<dbReference type="Pfam" id="PF00784">
    <property type="entry name" value="MyTH4"/>
    <property type="match status" value="1"/>
</dbReference>
<dbReference type="SMART" id="SM00324">
    <property type="entry name" value="RhoGAP"/>
    <property type="match status" value="1"/>
</dbReference>
<evidence type="ECO:0000313" key="5">
    <source>
        <dbReference type="Proteomes" id="UP000029725"/>
    </source>
</evidence>
<feature type="domain" description="Rho-GAP" evidence="2">
    <location>
        <begin position="718"/>
        <end position="942"/>
    </location>
</feature>
<feature type="domain" description="MyTH4" evidence="3">
    <location>
        <begin position="498"/>
        <end position="656"/>
    </location>
</feature>
<dbReference type="PROSITE" id="PS51016">
    <property type="entry name" value="MYTH4"/>
    <property type="match status" value="1"/>
</dbReference>
<dbReference type="PANTHER" id="PTHR45876">
    <property type="entry name" value="FI04035P"/>
    <property type="match status" value="1"/>
</dbReference>
<proteinExistence type="predicted"/>
<evidence type="ECO:0000259" key="2">
    <source>
        <dbReference type="PROSITE" id="PS50238"/>
    </source>
</evidence>
<evidence type="ECO:0000313" key="4">
    <source>
        <dbReference type="EMBL" id="KGG52357.1"/>
    </source>
</evidence>
<comment type="caution">
    <text evidence="4">The sequence shown here is derived from an EMBL/GenBank/DDBJ whole genome shotgun (WGS) entry which is preliminary data.</text>
</comment>
<sequence>MLQIPRISKQSEMPMVKIEMQISEQIPIKLLSGVNIEKNPNDITQFVLGFKILIKFFKHFLYSMHRPPQKFGTNHNRLHASGDFSKTSPNSSVSTESNSICSPKESDSICSPNESDSICSLSTIELESISCPSSPPVSAIKKALEAGTLTAACPNLVLKKDKRIPLSPQLISQFQTVETTPSASKACGQAFSSIEKLTESSLVKSADIADNTKSSPNNTLGFNSIQNDGSIDKIGYETPENQSDTQISIPKALSQVSLNTYEQILNYYTAIEHVPETKRIEAEPPSNLSDEDIINSTEPIEAHFIDHHNSACESLSFSDYEANLDEDSENSTEDHPDLGNAHDIEKISQTDKDLLNPFSSAGENYSQHICSSQSLTEESTEELSVDTSEISSSDSLLSSESGDEKKQDELSEILYEHPPIETTSQNSPQALGIDESSENYCNFMNSFKNIPMLSIELKEDIEKFSIEGYASQYFAVRSKALNFFSAKKVIPLNTLMSWSKAPLTHPLTELAKKFHKDALRAFKDVQRIMGERSGASSFGQTCAPVSEVQNLITLAINNGELRDELLCQVIKQTTMNPNLVNTRRGWSLLGALCATIPPSKNLQSYLVGFLMKSILESKAKVAELQVFLASSTPLESSSKKSKNVQQEELIHRTAIYRASKFALKGIRRTCMPGVSPRLRIPLAEEIEHLMNMSLYDSPFGESLEQKDVEVKGPDSPTTNEQPACIPKIAMYLTEAIISLGGLSTPGIFRIAGNNEQLSILRRSLEKGEFRTLYSDAQSPKTQKAKSSSPKRKSNSSLCDSGTPLPVNDVHVPATLLKTWLRELEVSLVPEHFYDAALKAANISSQSEKIAAIKKIVSALPPCHKSTLEFLTLFFRIIAGEDQGPNETKMNVTNLAIVFGPTILRAPASVSSDSAMDIAKAFNNAKLEQLFLTTILSNPTAIFS</sequence>
<evidence type="ECO:0000259" key="3">
    <source>
        <dbReference type="PROSITE" id="PS51016"/>
    </source>
</evidence>
<dbReference type="HOGENOM" id="CLU_311475_0_0_1"/>
<dbReference type="AlphaFoldDB" id="A0A098VTU3"/>
<evidence type="ECO:0000256" key="1">
    <source>
        <dbReference type="SAM" id="MobiDB-lite"/>
    </source>
</evidence>
<dbReference type="VEuPathDB" id="MicrosporidiaDB:DI09_182p20"/>
<feature type="region of interest" description="Disordered" evidence="1">
    <location>
        <begin position="72"/>
        <end position="113"/>
    </location>
</feature>
<dbReference type="PROSITE" id="PS50238">
    <property type="entry name" value="RHOGAP"/>
    <property type="match status" value="1"/>
</dbReference>
<protein>
    <recommendedName>
        <fullName evidence="6">Rho-GAP domain-containing protein</fullName>
    </recommendedName>
</protein>
<dbReference type="PANTHER" id="PTHR45876:SF8">
    <property type="entry name" value="FI04035P"/>
    <property type="match status" value="1"/>
</dbReference>
<feature type="compositionally biased region" description="Low complexity" evidence="1">
    <location>
        <begin position="85"/>
        <end position="102"/>
    </location>
</feature>
<organism evidence="4 5">
    <name type="scientific">Mitosporidium daphniae</name>
    <dbReference type="NCBI Taxonomy" id="1485682"/>
    <lineage>
        <taxon>Eukaryota</taxon>
        <taxon>Fungi</taxon>
        <taxon>Fungi incertae sedis</taxon>
        <taxon>Microsporidia</taxon>
        <taxon>Mitosporidium</taxon>
    </lineage>
</organism>
<gene>
    <name evidence="4" type="ORF">DI09_182p20</name>
</gene>
<dbReference type="Pfam" id="PF00620">
    <property type="entry name" value="RhoGAP"/>
    <property type="match status" value="1"/>
</dbReference>
<dbReference type="InterPro" id="IPR008936">
    <property type="entry name" value="Rho_GTPase_activation_prot"/>
</dbReference>
<reference evidence="4 5" key="1">
    <citation type="submission" date="2014-04" db="EMBL/GenBank/DDBJ databases">
        <title>A new species of microsporidia sheds light on the evolution of extreme parasitism.</title>
        <authorList>
            <person name="Haag K.L."/>
            <person name="James T.Y."/>
            <person name="Larsson R."/>
            <person name="Schaer T.M."/>
            <person name="Refardt D."/>
            <person name="Pombert J.-F."/>
            <person name="Ebert D."/>
        </authorList>
    </citation>
    <scope>NUCLEOTIDE SEQUENCE [LARGE SCALE GENOMIC DNA]</scope>
    <source>
        <strain evidence="4 5">UGP3</strain>
        <tissue evidence="4">Spores</tissue>
    </source>
</reference>
<dbReference type="InterPro" id="IPR000857">
    <property type="entry name" value="MyTH4_dom"/>
</dbReference>
<evidence type="ECO:0008006" key="6">
    <source>
        <dbReference type="Google" id="ProtNLM"/>
    </source>
</evidence>
<dbReference type="EMBL" id="JMKJ01000091">
    <property type="protein sequence ID" value="KGG52357.1"/>
    <property type="molecule type" value="Genomic_DNA"/>
</dbReference>
<feature type="compositionally biased region" description="Low complexity" evidence="1">
    <location>
        <begin position="385"/>
        <end position="400"/>
    </location>
</feature>
<feature type="region of interest" description="Disordered" evidence="1">
    <location>
        <begin position="771"/>
        <end position="800"/>
    </location>
</feature>
<dbReference type="Gene3D" id="1.10.555.10">
    <property type="entry name" value="Rho GTPase activation protein"/>
    <property type="match status" value="1"/>
</dbReference>
<dbReference type="GO" id="GO:0005737">
    <property type="term" value="C:cytoplasm"/>
    <property type="evidence" value="ECO:0007669"/>
    <property type="project" value="TreeGrafter"/>
</dbReference>
<dbReference type="CDD" id="cd00159">
    <property type="entry name" value="RhoGAP"/>
    <property type="match status" value="1"/>
</dbReference>
<dbReference type="Proteomes" id="UP000029725">
    <property type="component" value="Unassembled WGS sequence"/>
</dbReference>
<feature type="region of interest" description="Disordered" evidence="1">
    <location>
        <begin position="369"/>
        <end position="408"/>
    </location>
</feature>